<comment type="similarity">
    <text evidence="5">Belongs to the group II decarboxylase family. Sphingosine-1-phosphate lyase subfamily.</text>
</comment>
<proteinExistence type="inferred from homology"/>
<dbReference type="GO" id="GO:2001120">
    <property type="term" value="P:methanofuran biosynthetic process"/>
    <property type="evidence" value="ECO:0007669"/>
    <property type="project" value="UniProtKB-UniRule"/>
</dbReference>
<sequence>MRSHGIAEEELFSFLTSVKERDRVYRKVLSSMCTLPHPVAVRAMNLFIESNLGDPGLFEGTASLEALLVERLGSLMHLPGACGYATSGGTESNLQALRMARRNAGVRSPNVIVPESAHFSFEKACEILSLEMRVAPSSDGYRMDADATADLMDKNTVAVVGVAGTTEYGALDPIAALADIALDRETAFHVDAAFGGLVLPFLPDAPVFDFQLEGVTSISVDPHKMGMSTIPVGCLLTRDPSMLCSLSVDTPYLTVKQEFTLAGTRSGGAVVGALAVIEHLGRDGFTAVVAECMANHHRLTDGMAALGYPVIGDPEVNVASFDCPDTPEGWQVSRTRHGHMRIVCMPHITTTIIEEFLKDMGDMHV</sequence>
<keyword evidence="2 6" id="KW-0210">Decarboxylase</keyword>
<name>A0A9X9S5C5_METOG</name>
<accession>A0A9X9S5C5</accession>
<dbReference type="PANTHER" id="PTHR42735:SF6">
    <property type="entry name" value="SPHINGOSINE-1-PHOSPHATE LYASE 1"/>
    <property type="match status" value="1"/>
</dbReference>
<dbReference type="AlphaFoldDB" id="A0A9X9S5C5"/>
<reference evidence="8" key="1">
    <citation type="submission" date="2022-11" db="EMBL/GenBank/DDBJ databases">
        <title>Complete genome sequence of Methanogenium organophilum DSM 3596.</title>
        <authorList>
            <person name="Chen S.-C."/>
            <person name="Lai S.-J."/>
            <person name="You Y.-T."/>
        </authorList>
    </citation>
    <scope>NUCLEOTIDE SEQUENCE</scope>
    <source>
        <strain evidence="8">DSM 3596</strain>
    </source>
</reference>
<dbReference type="InterPro" id="IPR050477">
    <property type="entry name" value="GrpII_AminoAcid_Decarb"/>
</dbReference>
<keyword evidence="4 6" id="KW-0456">Lyase</keyword>
<keyword evidence="3 6" id="KW-0663">Pyridoxal phosphate</keyword>
<dbReference type="EC" id="4.1.1.25" evidence="6"/>
<comment type="cofactor">
    <cofactor evidence="1 6 7">
        <name>pyridoxal 5'-phosphate</name>
        <dbReference type="ChEBI" id="CHEBI:597326"/>
    </cofactor>
</comment>
<evidence type="ECO:0000256" key="3">
    <source>
        <dbReference type="ARBA" id="ARBA00022898"/>
    </source>
</evidence>
<evidence type="ECO:0000256" key="2">
    <source>
        <dbReference type="ARBA" id="ARBA00022793"/>
    </source>
</evidence>
<dbReference type="SUPFAM" id="SSF53383">
    <property type="entry name" value="PLP-dependent transferases"/>
    <property type="match status" value="1"/>
</dbReference>
<evidence type="ECO:0000256" key="5">
    <source>
        <dbReference type="ARBA" id="ARBA00038302"/>
    </source>
</evidence>
<dbReference type="InterPro" id="IPR015421">
    <property type="entry name" value="PyrdxlP-dep_Trfase_major"/>
</dbReference>
<comment type="function">
    <text evidence="6">Catalyzes the decarboxylation of L-tyrosine to produce tyramine for methanofuran biosynthesis. Can also catalyze the decarboxylation of L-aspartate to produce beta-alanine for coenzyme A (CoA) biosynthesis.</text>
</comment>
<feature type="modified residue" description="N6-(pyridoxal phosphate)lysine" evidence="6 7">
    <location>
        <position position="224"/>
    </location>
</feature>
<dbReference type="EC" id="4.1.1.11" evidence="6"/>
<evidence type="ECO:0000256" key="7">
    <source>
        <dbReference type="PIRSR" id="PIRSR602129-50"/>
    </source>
</evidence>
<dbReference type="Gene3D" id="3.40.640.10">
    <property type="entry name" value="Type I PLP-dependent aspartate aminotransferase-like (Major domain)"/>
    <property type="match status" value="1"/>
</dbReference>
<comment type="catalytic activity">
    <reaction evidence="6">
        <text>L-aspartate + H(+) = beta-alanine + CO2</text>
        <dbReference type="Rhea" id="RHEA:19497"/>
        <dbReference type="ChEBI" id="CHEBI:15378"/>
        <dbReference type="ChEBI" id="CHEBI:16526"/>
        <dbReference type="ChEBI" id="CHEBI:29991"/>
        <dbReference type="ChEBI" id="CHEBI:57966"/>
        <dbReference type="EC" id="4.1.1.11"/>
    </reaction>
</comment>
<keyword evidence="9" id="KW-1185">Reference proteome</keyword>
<dbReference type="Pfam" id="PF00282">
    <property type="entry name" value="Pyridoxal_deC"/>
    <property type="match status" value="1"/>
</dbReference>
<dbReference type="NCBIfam" id="TIGR03812">
    <property type="entry name" value="tyr_de_CO2_Arch"/>
    <property type="match status" value="1"/>
</dbReference>
<dbReference type="GO" id="GO:0004837">
    <property type="term" value="F:tyrosine decarboxylase activity"/>
    <property type="evidence" value="ECO:0007669"/>
    <property type="project" value="UniProtKB-UniRule"/>
</dbReference>
<comment type="pathway">
    <text evidence="6">Cofactor biosynthesis; coenzyme A biosynthesis.</text>
</comment>
<dbReference type="HAMAP" id="MF_01610">
    <property type="entry name" value="MfnA_decarbox"/>
    <property type="match status" value="1"/>
</dbReference>
<dbReference type="InterPro" id="IPR020931">
    <property type="entry name" value="MfnA"/>
</dbReference>
<dbReference type="RefSeq" id="WP_268187290.1">
    <property type="nucleotide sequence ID" value="NZ_CP113361.1"/>
</dbReference>
<dbReference type="PANTHER" id="PTHR42735">
    <property type="match status" value="1"/>
</dbReference>
<evidence type="ECO:0000256" key="4">
    <source>
        <dbReference type="ARBA" id="ARBA00023239"/>
    </source>
</evidence>
<evidence type="ECO:0000256" key="1">
    <source>
        <dbReference type="ARBA" id="ARBA00001933"/>
    </source>
</evidence>
<evidence type="ECO:0000313" key="9">
    <source>
        <dbReference type="Proteomes" id="UP001163096"/>
    </source>
</evidence>
<dbReference type="GeneID" id="76834204"/>
<evidence type="ECO:0000313" key="8">
    <source>
        <dbReference type="EMBL" id="WAI02012.1"/>
    </source>
</evidence>
<dbReference type="GO" id="GO:0015937">
    <property type="term" value="P:coenzyme A biosynthetic process"/>
    <property type="evidence" value="ECO:0007669"/>
    <property type="project" value="UniProtKB-UniRule"/>
</dbReference>
<dbReference type="InterPro" id="IPR015424">
    <property type="entry name" value="PyrdxlP-dep_Trfase"/>
</dbReference>
<dbReference type="Gene3D" id="3.90.1150.10">
    <property type="entry name" value="Aspartate Aminotransferase, domain 1"/>
    <property type="match status" value="1"/>
</dbReference>
<dbReference type="InterPro" id="IPR002129">
    <property type="entry name" value="PyrdxlP-dep_de-COase"/>
</dbReference>
<dbReference type="KEGG" id="mou:OU421_03840"/>
<comment type="catalytic activity">
    <reaction evidence="6">
        <text>L-tyrosine + H(+) = tyramine + CO2</text>
        <dbReference type="Rhea" id="RHEA:14345"/>
        <dbReference type="ChEBI" id="CHEBI:15378"/>
        <dbReference type="ChEBI" id="CHEBI:16526"/>
        <dbReference type="ChEBI" id="CHEBI:58315"/>
        <dbReference type="ChEBI" id="CHEBI:327995"/>
        <dbReference type="EC" id="4.1.1.25"/>
    </reaction>
</comment>
<dbReference type="EMBL" id="CP113361">
    <property type="protein sequence ID" value="WAI02012.1"/>
    <property type="molecule type" value="Genomic_DNA"/>
</dbReference>
<comment type="pathway">
    <text evidence="6">Cofactor biosynthesis; methanofuran biosynthesis.</text>
</comment>
<dbReference type="GO" id="GO:0030170">
    <property type="term" value="F:pyridoxal phosphate binding"/>
    <property type="evidence" value="ECO:0007669"/>
    <property type="project" value="UniProtKB-UniRule"/>
</dbReference>
<gene>
    <name evidence="6 8" type="primary">mfnA</name>
    <name evidence="8" type="ORF">OU421_03840</name>
</gene>
<protein>
    <recommendedName>
        <fullName evidence="6">Probable L-tyrosine/L-aspartate decarboxylase</fullName>
        <shortName evidence="6">TDC/ADC</shortName>
        <ecNumber evidence="6">4.1.1.11</ecNumber>
        <ecNumber evidence="6">4.1.1.25</ecNumber>
    </recommendedName>
</protein>
<dbReference type="GO" id="GO:0019752">
    <property type="term" value="P:carboxylic acid metabolic process"/>
    <property type="evidence" value="ECO:0007669"/>
    <property type="project" value="InterPro"/>
</dbReference>
<dbReference type="GO" id="GO:0004068">
    <property type="term" value="F:aspartate 1-decarboxylase activity"/>
    <property type="evidence" value="ECO:0007669"/>
    <property type="project" value="UniProtKB-UniRule"/>
</dbReference>
<comment type="similarity">
    <text evidence="6">Belongs to the group II decarboxylase family. MfnA subfamily.</text>
</comment>
<dbReference type="Proteomes" id="UP001163096">
    <property type="component" value="Chromosome"/>
</dbReference>
<evidence type="ECO:0000256" key="6">
    <source>
        <dbReference type="HAMAP-Rule" id="MF_01610"/>
    </source>
</evidence>
<dbReference type="InterPro" id="IPR015422">
    <property type="entry name" value="PyrdxlP-dep_Trfase_small"/>
</dbReference>
<organism evidence="8 9">
    <name type="scientific">Methanogenium organophilum</name>
    <dbReference type="NCBI Taxonomy" id="2199"/>
    <lineage>
        <taxon>Archaea</taxon>
        <taxon>Methanobacteriati</taxon>
        <taxon>Methanobacteriota</taxon>
        <taxon>Stenosarchaea group</taxon>
        <taxon>Methanomicrobia</taxon>
        <taxon>Methanomicrobiales</taxon>
        <taxon>Methanomicrobiaceae</taxon>
        <taxon>Methanogenium</taxon>
    </lineage>
</organism>